<dbReference type="SUPFAM" id="SSF54197">
    <property type="entry name" value="HIT-like"/>
    <property type="match status" value="1"/>
</dbReference>
<evidence type="ECO:0000313" key="4">
    <source>
        <dbReference type="Proteomes" id="UP000191055"/>
    </source>
</evidence>
<evidence type="ECO:0000259" key="2">
    <source>
        <dbReference type="Pfam" id="PF26216"/>
    </source>
</evidence>
<evidence type="ECO:0000259" key="1">
    <source>
        <dbReference type="Pfam" id="PF16269"/>
    </source>
</evidence>
<dbReference type="RefSeq" id="WP_079558424.1">
    <property type="nucleotide sequence ID" value="NZ_CP021904.1"/>
</dbReference>
<organism evidence="3 4">
    <name type="scientific">Alkalitalea saponilacus</name>
    <dbReference type="NCBI Taxonomy" id="889453"/>
    <lineage>
        <taxon>Bacteria</taxon>
        <taxon>Pseudomonadati</taxon>
        <taxon>Bacteroidota</taxon>
        <taxon>Bacteroidia</taxon>
        <taxon>Marinilabiliales</taxon>
        <taxon>Marinilabiliaceae</taxon>
        <taxon>Alkalitalea</taxon>
    </lineage>
</organism>
<dbReference type="STRING" id="889453.SAMN03080601_02722"/>
<feature type="domain" description="DUF4922" evidence="1">
    <location>
        <begin position="11"/>
        <end position="156"/>
    </location>
</feature>
<feature type="domain" description="GDPGP1-like C-terminal" evidence="2">
    <location>
        <begin position="175"/>
        <end position="310"/>
    </location>
</feature>
<dbReference type="Proteomes" id="UP000191055">
    <property type="component" value="Unassembled WGS sequence"/>
</dbReference>
<dbReference type="InterPro" id="IPR058865">
    <property type="entry name" value="GDPGP1_C"/>
</dbReference>
<dbReference type="Pfam" id="PF16269">
    <property type="entry name" value="DUF4922"/>
    <property type="match status" value="1"/>
</dbReference>
<dbReference type="EMBL" id="FUYV01000017">
    <property type="protein sequence ID" value="SKC23448.1"/>
    <property type="molecule type" value="Genomic_DNA"/>
</dbReference>
<evidence type="ECO:0000313" key="3">
    <source>
        <dbReference type="EMBL" id="SKC23448.1"/>
    </source>
</evidence>
<reference evidence="4" key="1">
    <citation type="submission" date="2017-02" db="EMBL/GenBank/DDBJ databases">
        <authorList>
            <person name="Varghese N."/>
            <person name="Submissions S."/>
        </authorList>
    </citation>
    <scope>NUCLEOTIDE SEQUENCE [LARGE SCALE GENOMIC DNA]</scope>
    <source>
        <strain evidence="4">DSM 24412</strain>
    </source>
</reference>
<accession>A0A1T5HRX4</accession>
<dbReference type="OrthoDB" id="5494374at2"/>
<dbReference type="AlphaFoldDB" id="A0A1T5HRX4"/>
<dbReference type="InterPro" id="IPR046320">
    <property type="entry name" value="DUF4922"/>
</dbReference>
<name>A0A1T5HRX4_9BACT</name>
<dbReference type="InterPro" id="IPR036265">
    <property type="entry name" value="HIT-like_sf"/>
</dbReference>
<evidence type="ECO:0008006" key="5">
    <source>
        <dbReference type="Google" id="ProtNLM"/>
    </source>
</evidence>
<gene>
    <name evidence="3" type="ORF">SAMN03080601_02722</name>
</gene>
<protein>
    <recommendedName>
        <fullName evidence="5">DUF4922 domain-containing protein</fullName>
    </recommendedName>
</protein>
<dbReference type="Pfam" id="PF26216">
    <property type="entry name" value="GDPGP1_C"/>
    <property type="match status" value="1"/>
</dbReference>
<sequence length="313" mass="35837">MALAINSIDELFAGQLSGWKLAERNYEGLSGVLTRDIDFEEGFRFKIQFNPGRIRSSAAKVDAESIRQRSCFLCSDNRPTEQKGIPFNQNYTILVNPFPIFHRHLTIVDNTHGEQLISGRFGDMLQLSEHLPDFIIFYNGPKCGASAPDHFHFQGGNKVFLPVEKEISRINRQFLFGTDSCSLFAMDNYLRKTLLIVGTDAAAVENCFNKVFSVLRDFIPSNPEPMMNVLVEKEGEEWRVVIFPRKNHRPEQFYATDDDQLLLSPASVDFGGVLITPRHEDFEKLDKSLIRNVFEQVTLDDDVWIEIKKKLQL</sequence>
<proteinExistence type="predicted"/>
<keyword evidence="4" id="KW-1185">Reference proteome</keyword>
<dbReference type="KEGG" id="asx:CDL62_13270"/>